<dbReference type="RefSeq" id="XP_038744907.1">
    <property type="nucleotide sequence ID" value="XM_038889983.1"/>
</dbReference>
<dbReference type="InterPro" id="IPR036188">
    <property type="entry name" value="FAD/NAD-bd_sf"/>
</dbReference>
<dbReference type="InterPro" id="IPR002347">
    <property type="entry name" value="SDR_fam"/>
</dbReference>
<dbReference type="InterPro" id="IPR036291">
    <property type="entry name" value="NAD(P)-bd_dom_sf"/>
</dbReference>
<dbReference type="PRINTS" id="PR00081">
    <property type="entry name" value="GDHRDH"/>
</dbReference>
<dbReference type="Pfam" id="PF00743">
    <property type="entry name" value="FMO-like"/>
    <property type="match status" value="1"/>
</dbReference>
<dbReference type="PROSITE" id="PS00061">
    <property type="entry name" value="ADH_SHORT"/>
    <property type="match status" value="1"/>
</dbReference>
<organism evidence="6 7">
    <name type="scientific">Colletotrichum karsti</name>
    <dbReference type="NCBI Taxonomy" id="1095194"/>
    <lineage>
        <taxon>Eukaryota</taxon>
        <taxon>Fungi</taxon>
        <taxon>Dikarya</taxon>
        <taxon>Ascomycota</taxon>
        <taxon>Pezizomycotina</taxon>
        <taxon>Sordariomycetes</taxon>
        <taxon>Hypocreomycetidae</taxon>
        <taxon>Glomerellales</taxon>
        <taxon>Glomerellaceae</taxon>
        <taxon>Colletotrichum</taxon>
        <taxon>Colletotrichum boninense species complex</taxon>
    </lineage>
</organism>
<dbReference type="GeneID" id="62163057"/>
<reference evidence="6" key="2">
    <citation type="submission" date="2020-11" db="EMBL/GenBank/DDBJ databases">
        <title>Whole genome sequencing of Colletotrichum sp.</title>
        <authorList>
            <person name="Li H."/>
        </authorList>
    </citation>
    <scope>NUCLEOTIDE SEQUENCE</scope>
    <source>
        <strain evidence="6">CkLH20</strain>
    </source>
</reference>
<dbReference type="Pfam" id="PF00106">
    <property type="entry name" value="adh_short"/>
    <property type="match status" value="1"/>
</dbReference>
<dbReference type="SUPFAM" id="SSF51905">
    <property type="entry name" value="FAD/NAD(P)-binding domain"/>
    <property type="match status" value="2"/>
</dbReference>
<evidence type="ECO:0000256" key="5">
    <source>
        <dbReference type="ARBA" id="ARBA00023002"/>
    </source>
</evidence>
<dbReference type="InterPro" id="IPR020904">
    <property type="entry name" value="Sc_DH/Rdtase_CS"/>
</dbReference>
<dbReference type="SUPFAM" id="SSF51735">
    <property type="entry name" value="NAD(P)-binding Rossmann-fold domains"/>
    <property type="match status" value="1"/>
</dbReference>
<protein>
    <recommendedName>
        <fullName evidence="8">Baeyer-Villiger monooxygenase</fullName>
    </recommendedName>
</protein>
<evidence type="ECO:0000256" key="2">
    <source>
        <dbReference type="ARBA" id="ARBA00022630"/>
    </source>
</evidence>
<dbReference type="Gene3D" id="3.50.50.60">
    <property type="entry name" value="FAD/NAD(P)-binding domain"/>
    <property type="match status" value="2"/>
</dbReference>
<keyword evidence="7" id="KW-1185">Reference proteome</keyword>
<evidence type="ECO:0000256" key="4">
    <source>
        <dbReference type="ARBA" id="ARBA00022857"/>
    </source>
</evidence>
<keyword evidence="2" id="KW-0285">Flavoprotein</keyword>
<accession>A0A9P6LJQ9</accession>
<evidence type="ECO:0008006" key="8">
    <source>
        <dbReference type="Google" id="ProtNLM"/>
    </source>
</evidence>
<sequence length="944" mass="106040">MAFSREGFTVDVIARWMKKSVLNPFLSIPFAAYLALASSKSFGSAGLPGLRADSIQRLVYLTALAGFVLSTTEYLNKWSANNWTTDNTWDWDKEIIVVTGGSGGIGASIIKHILARNPNATIVVVDLAPLSWEPPRGSRVHYFKCDLTDTAALKTLCTLIRTQVGDPTVLINNAGIARGVTIMEGSYADVELTIKTNLIAPFLLTKEFLPYMVRRNHGHIVSIGSMSSVVPPVRIADYSATKAGLTAMHESLQLELKYIHKALKVRQTLGIFGFIRTPLVQFNPGQPHFVMPLLHVDTVGEAIVDGLYSGCGGTIYLPRIMSLVTALRAGPEWIWRLARETTASAKDIPFTPRQKIDEKTGLFDLGEANKVEVNGVNGGGFYSQFACVGTGFSGIGLGATLRRWYNIGDIRFFERNDDLGGTWLVNQYPGCACDIPSALYSFSFESNPDWSRVMPPHDELWRYLDRVARKYSLRDKMTFGVNVQQCEWSEARQRWLLTIRRSKDNSVFTHECQFLFTATGQLMQPRPLDIPGSERFKGYITHSSRWDKNVDITGKRVVVFGNGCTASQIVPAIVGSAKRVVQVIKTKHWVLPSVDSANTNFMKTVFRKIPGTMKIQRFLIFAFAEDNLRGFYMTESGTRYRKRAQAQAERYMRETAPAKYHDKLIPDFELGCKRRIFDSGYLKSLHSENFDLVDDPVLEIVSQGIRTKDGVIEAGIIVVANGFVTNNAVGGLKVIGRSGNTIDQHWESMGGPEAYNCTVLSDFPNFFCLLGPNSLTGHNSAIIAAENCINYSLRIIRPLLEGKGTIVEVKRDSEQEYVNQMQKDMQNTVWFTGCNSWYLRGSKEGRKWNGSTYPYSQVYLWYRCLFPKFDDLEIRGPSHPSQVRRRTWRKPALLAVMGYIMSIVLGVNRNPVTNNRYWLQLRVIVQLLRAMLIMKLRKLIGGKE</sequence>
<dbReference type="InterPro" id="IPR020946">
    <property type="entry name" value="Flavin_mOase-like"/>
</dbReference>
<name>A0A9P6LJQ9_9PEZI</name>
<keyword evidence="5" id="KW-0560">Oxidoreductase</keyword>
<dbReference type="GO" id="GO:0050660">
    <property type="term" value="F:flavin adenine dinucleotide binding"/>
    <property type="evidence" value="ECO:0007669"/>
    <property type="project" value="InterPro"/>
</dbReference>
<dbReference type="EMBL" id="JAATWM020000022">
    <property type="protein sequence ID" value="KAF9875446.1"/>
    <property type="molecule type" value="Genomic_DNA"/>
</dbReference>
<gene>
    <name evidence="6" type="ORF">CkaCkLH20_07266</name>
</gene>
<dbReference type="PANTHER" id="PTHR42877:SF10">
    <property type="entry name" value="L-ORNITHINE N(5)-OXYGENASE"/>
    <property type="match status" value="1"/>
</dbReference>
<dbReference type="Proteomes" id="UP000781932">
    <property type="component" value="Unassembled WGS sequence"/>
</dbReference>
<dbReference type="PANTHER" id="PTHR42877">
    <property type="entry name" value="L-ORNITHINE N(5)-MONOOXYGENASE-RELATED"/>
    <property type="match status" value="1"/>
</dbReference>
<dbReference type="PRINTS" id="PR00080">
    <property type="entry name" value="SDRFAMILY"/>
</dbReference>
<keyword evidence="3" id="KW-0274">FAD</keyword>
<proteinExistence type="inferred from homology"/>
<comment type="caution">
    <text evidence="6">The sequence shown here is derived from an EMBL/GenBank/DDBJ whole genome shotgun (WGS) entry which is preliminary data.</text>
</comment>
<dbReference type="OrthoDB" id="74360at2759"/>
<dbReference type="Gene3D" id="3.40.50.720">
    <property type="entry name" value="NAD(P)-binding Rossmann-like Domain"/>
    <property type="match status" value="1"/>
</dbReference>
<reference evidence="6" key="1">
    <citation type="submission" date="2020-03" db="EMBL/GenBank/DDBJ databases">
        <authorList>
            <person name="He L."/>
        </authorList>
    </citation>
    <scope>NUCLEOTIDE SEQUENCE</scope>
    <source>
        <strain evidence="6">CkLH20</strain>
    </source>
</reference>
<evidence type="ECO:0000256" key="3">
    <source>
        <dbReference type="ARBA" id="ARBA00022827"/>
    </source>
</evidence>
<dbReference type="GO" id="GO:0050661">
    <property type="term" value="F:NADP binding"/>
    <property type="evidence" value="ECO:0007669"/>
    <property type="project" value="InterPro"/>
</dbReference>
<dbReference type="InterPro" id="IPR051209">
    <property type="entry name" value="FAD-bind_Monooxygenase_sf"/>
</dbReference>
<evidence type="ECO:0000313" key="6">
    <source>
        <dbReference type="EMBL" id="KAF9875446.1"/>
    </source>
</evidence>
<evidence type="ECO:0000313" key="7">
    <source>
        <dbReference type="Proteomes" id="UP000781932"/>
    </source>
</evidence>
<keyword evidence="4" id="KW-0521">NADP</keyword>
<comment type="similarity">
    <text evidence="1">Belongs to the FAD-binding monooxygenase family.</text>
</comment>
<dbReference type="AlphaFoldDB" id="A0A9P6LJQ9"/>
<evidence type="ECO:0000256" key="1">
    <source>
        <dbReference type="ARBA" id="ARBA00010139"/>
    </source>
</evidence>
<dbReference type="GO" id="GO:0004499">
    <property type="term" value="F:N,N-dimethylaniline monooxygenase activity"/>
    <property type="evidence" value="ECO:0007669"/>
    <property type="project" value="InterPro"/>
</dbReference>